<evidence type="ECO:0000313" key="3">
    <source>
        <dbReference type="Proteomes" id="UP000247409"/>
    </source>
</evidence>
<organism evidence="2 3">
    <name type="scientific">Gracilariopsis chorda</name>
    <dbReference type="NCBI Taxonomy" id="448386"/>
    <lineage>
        <taxon>Eukaryota</taxon>
        <taxon>Rhodophyta</taxon>
        <taxon>Florideophyceae</taxon>
        <taxon>Rhodymeniophycidae</taxon>
        <taxon>Gracilariales</taxon>
        <taxon>Gracilariaceae</taxon>
        <taxon>Gracilariopsis</taxon>
    </lineage>
</organism>
<comment type="caution">
    <text evidence="2">The sequence shown here is derived from an EMBL/GenBank/DDBJ whole genome shotgun (WGS) entry which is preliminary data.</text>
</comment>
<gene>
    <name evidence="2" type="ORF">BWQ96_05439</name>
</gene>
<keyword evidence="3" id="KW-1185">Reference proteome</keyword>
<feature type="compositionally biased region" description="Basic and acidic residues" evidence="1">
    <location>
        <begin position="171"/>
        <end position="185"/>
    </location>
</feature>
<proteinExistence type="predicted"/>
<dbReference type="AlphaFoldDB" id="A0A2V3IRN9"/>
<feature type="region of interest" description="Disordered" evidence="1">
    <location>
        <begin position="165"/>
        <end position="185"/>
    </location>
</feature>
<sequence>MEGQAASKTKEVKQWSLAHKGINIDAFIQKKPAVLKLKFNLPLKTDGHRMPPFVLDLPLPLPDKINVLLPGCKVIIQFTKFNEICCFLHDKSLLGPDKMRELGRIGNVFWGLWSRDINDKAYVTVFQKYDDEENKAYSVGANGVVVENEAFIVLKYHRYTCDTTTMTSPSRGEEIPARKDSIHSS</sequence>
<name>A0A2V3IRN9_9FLOR</name>
<protein>
    <submittedName>
        <fullName evidence="2">Uncharacterized protein</fullName>
    </submittedName>
</protein>
<evidence type="ECO:0000313" key="2">
    <source>
        <dbReference type="EMBL" id="PXF44769.1"/>
    </source>
</evidence>
<dbReference type="Proteomes" id="UP000247409">
    <property type="component" value="Unassembled WGS sequence"/>
</dbReference>
<reference evidence="2 3" key="1">
    <citation type="journal article" date="2018" name="Mol. Biol. Evol.">
        <title>Analysis of the draft genome of the red seaweed Gracilariopsis chorda provides insights into genome size evolution in Rhodophyta.</title>
        <authorList>
            <person name="Lee J."/>
            <person name="Yang E.C."/>
            <person name="Graf L."/>
            <person name="Yang J.H."/>
            <person name="Qiu H."/>
            <person name="Zel Zion U."/>
            <person name="Chan C.X."/>
            <person name="Stephens T.G."/>
            <person name="Weber A.P.M."/>
            <person name="Boo G.H."/>
            <person name="Boo S.M."/>
            <person name="Kim K.M."/>
            <person name="Shin Y."/>
            <person name="Jung M."/>
            <person name="Lee S.J."/>
            <person name="Yim H.S."/>
            <person name="Lee J.H."/>
            <person name="Bhattacharya D."/>
            <person name="Yoon H.S."/>
        </authorList>
    </citation>
    <scope>NUCLEOTIDE SEQUENCE [LARGE SCALE GENOMIC DNA]</scope>
    <source>
        <strain evidence="2 3">SKKU-2015</strain>
        <tissue evidence="2">Whole body</tissue>
    </source>
</reference>
<evidence type="ECO:0000256" key="1">
    <source>
        <dbReference type="SAM" id="MobiDB-lite"/>
    </source>
</evidence>
<dbReference type="EMBL" id="NBIV01000081">
    <property type="protein sequence ID" value="PXF44769.1"/>
    <property type="molecule type" value="Genomic_DNA"/>
</dbReference>
<accession>A0A2V3IRN9</accession>